<feature type="region of interest" description="Disordered" evidence="1">
    <location>
        <begin position="455"/>
        <end position="493"/>
    </location>
</feature>
<comment type="caution">
    <text evidence="2">The sequence shown here is derived from an EMBL/GenBank/DDBJ whole genome shotgun (WGS) entry which is preliminary data.</text>
</comment>
<dbReference type="OrthoDB" id="551686at2759"/>
<sequence>MFRVSSPWAFAPGAYRFDDDPYCRYAVPLEDLMEELPPAAYAYPARPPYPLHRAAASVPSAYYRRPPAHVLAHARPYFIPTADPYADPYEAMYDALYGSSLPHEHHYQRSPAATPPFGKRPSPAAAYGTAVCDARSPRAMPSGIRPRAAASDGVAADAWDLLRRLRQQVQQAAAQKPTDKPAEKPVVDEPQQQEGGASVATPECEQDSDVDAAFDQMPVWYDPVSGLYFIGGAAPKASARQRSAACKPTEEASQRQQQQKHKMQQQQQKQAQQPREAPQRPGSPPQTTPPRSSALPKPQPASQQQPATPTRVLATTAAEGPARAAHAAVSAAATATATGATSASSGSPKAPTPPKTSATDTKAAPAAAGAAGNGSMTPSKAARTVQTWWRGWRLRRHAGALRQLSGAAAELRRAATAFYQYMGATAANLTSRQQAEVTEMAMRVLLTLDSSASQTQDSARSAIAPSGKALEPWLPPAETRVTPSSGSNQQWLPSGAQHRIRDLGATFSSLTSVDLSPLDHLTSLADLGDISLHPDPYGTAHHPSYGSTHHPSYGSTHAARVLQPPYMRLAALTCTEALRQYVGREPSSRKPYTSSSGSESDDSSSERRESGATGTEGGAGATVAGAGDGWLARRSR</sequence>
<feature type="region of interest" description="Disordered" evidence="1">
    <location>
        <begin position="240"/>
        <end position="311"/>
    </location>
</feature>
<keyword evidence="3" id="KW-1185">Reference proteome</keyword>
<gene>
    <name evidence="2" type="ORF">TSOC_005886</name>
</gene>
<feature type="compositionally biased region" description="Low complexity" evidence="1">
    <location>
        <begin position="264"/>
        <end position="280"/>
    </location>
</feature>
<dbReference type="PANTHER" id="PTHR33322">
    <property type="entry name" value="BAG DOMAIN CONTAINING PROTEIN, EXPRESSED"/>
    <property type="match status" value="1"/>
</dbReference>
<feature type="compositionally biased region" description="Basic and acidic residues" evidence="1">
    <location>
        <begin position="177"/>
        <end position="187"/>
    </location>
</feature>
<dbReference type="InterPro" id="IPR040400">
    <property type="entry name" value="BAG5/6/7/8"/>
</dbReference>
<dbReference type="PANTHER" id="PTHR33322:SF4">
    <property type="entry name" value="BAG DOMAIN CONTAINING PROTEIN, EXPRESSED"/>
    <property type="match status" value="1"/>
</dbReference>
<feature type="region of interest" description="Disordered" evidence="1">
    <location>
        <begin position="170"/>
        <end position="206"/>
    </location>
</feature>
<evidence type="ECO:0000313" key="3">
    <source>
        <dbReference type="Proteomes" id="UP000236333"/>
    </source>
</evidence>
<feature type="compositionally biased region" description="Low complexity" evidence="1">
    <location>
        <begin position="292"/>
        <end position="307"/>
    </location>
</feature>
<protein>
    <submittedName>
        <fullName evidence="2">Uncharacterized protein</fullName>
    </submittedName>
</protein>
<reference evidence="2 3" key="1">
    <citation type="journal article" date="2017" name="Mol. Biol. Evol.">
        <title>The 4-celled Tetrabaena socialis nuclear genome reveals the essential components for genetic control of cell number at the origin of multicellularity in the volvocine lineage.</title>
        <authorList>
            <person name="Featherston J."/>
            <person name="Arakaki Y."/>
            <person name="Hanschen E.R."/>
            <person name="Ferris P.J."/>
            <person name="Michod R.E."/>
            <person name="Olson B.J.S.C."/>
            <person name="Nozaki H."/>
            <person name="Durand P.M."/>
        </authorList>
    </citation>
    <scope>NUCLEOTIDE SEQUENCE [LARGE SCALE GENOMIC DNA]</scope>
    <source>
        <strain evidence="2 3">NIES-571</strain>
    </source>
</reference>
<evidence type="ECO:0000256" key="1">
    <source>
        <dbReference type="SAM" id="MobiDB-lite"/>
    </source>
</evidence>
<accession>A0A2J8A529</accession>
<dbReference type="EMBL" id="PGGS01000169">
    <property type="protein sequence ID" value="PNH07642.1"/>
    <property type="molecule type" value="Genomic_DNA"/>
</dbReference>
<dbReference type="PROSITE" id="PS50096">
    <property type="entry name" value="IQ"/>
    <property type="match status" value="1"/>
</dbReference>
<dbReference type="Proteomes" id="UP000236333">
    <property type="component" value="Unassembled WGS sequence"/>
</dbReference>
<organism evidence="2 3">
    <name type="scientific">Tetrabaena socialis</name>
    <dbReference type="NCBI Taxonomy" id="47790"/>
    <lineage>
        <taxon>Eukaryota</taxon>
        <taxon>Viridiplantae</taxon>
        <taxon>Chlorophyta</taxon>
        <taxon>core chlorophytes</taxon>
        <taxon>Chlorophyceae</taxon>
        <taxon>CS clade</taxon>
        <taxon>Chlamydomonadales</taxon>
        <taxon>Tetrabaenaceae</taxon>
        <taxon>Tetrabaena</taxon>
    </lineage>
</organism>
<feature type="region of interest" description="Disordered" evidence="1">
    <location>
        <begin position="338"/>
        <end position="382"/>
    </location>
</feature>
<dbReference type="AlphaFoldDB" id="A0A2J8A529"/>
<proteinExistence type="predicted"/>
<feature type="compositionally biased region" description="Polar residues" evidence="1">
    <location>
        <begin position="481"/>
        <end position="492"/>
    </location>
</feature>
<feature type="region of interest" description="Disordered" evidence="1">
    <location>
        <begin position="582"/>
        <end position="636"/>
    </location>
</feature>
<evidence type="ECO:0000313" key="2">
    <source>
        <dbReference type="EMBL" id="PNH07642.1"/>
    </source>
</evidence>
<feature type="compositionally biased region" description="Low complexity" evidence="1">
    <location>
        <begin position="338"/>
        <end position="374"/>
    </location>
</feature>
<name>A0A2J8A529_9CHLO</name>
<dbReference type="GO" id="GO:0006457">
    <property type="term" value="P:protein folding"/>
    <property type="evidence" value="ECO:0007669"/>
    <property type="project" value="TreeGrafter"/>
</dbReference>